<reference evidence="1" key="1">
    <citation type="submission" date="2023-03" db="EMBL/GenBank/DDBJ databases">
        <title>Massive genome expansion in bonnet fungi (Mycena s.s.) driven by repeated elements and novel gene families across ecological guilds.</title>
        <authorList>
            <consortium name="Lawrence Berkeley National Laboratory"/>
            <person name="Harder C.B."/>
            <person name="Miyauchi S."/>
            <person name="Viragh M."/>
            <person name="Kuo A."/>
            <person name="Thoen E."/>
            <person name="Andreopoulos B."/>
            <person name="Lu D."/>
            <person name="Skrede I."/>
            <person name="Drula E."/>
            <person name="Henrissat B."/>
            <person name="Morin E."/>
            <person name="Kohler A."/>
            <person name="Barry K."/>
            <person name="LaButti K."/>
            <person name="Morin E."/>
            <person name="Salamov A."/>
            <person name="Lipzen A."/>
            <person name="Mereny Z."/>
            <person name="Hegedus B."/>
            <person name="Baldrian P."/>
            <person name="Stursova M."/>
            <person name="Weitz H."/>
            <person name="Taylor A."/>
            <person name="Grigoriev I.V."/>
            <person name="Nagy L.G."/>
            <person name="Martin F."/>
            <person name="Kauserud H."/>
        </authorList>
    </citation>
    <scope>NUCLEOTIDE SEQUENCE</scope>
    <source>
        <strain evidence="1">CBHHK002</strain>
    </source>
</reference>
<name>A0AAD7APF6_9AGAR</name>
<keyword evidence="2" id="KW-1185">Reference proteome</keyword>
<dbReference type="EMBL" id="JARIHO010000003">
    <property type="protein sequence ID" value="KAJ7364560.1"/>
    <property type="molecule type" value="Genomic_DNA"/>
</dbReference>
<dbReference type="AlphaFoldDB" id="A0AAD7APF6"/>
<evidence type="ECO:0000313" key="1">
    <source>
        <dbReference type="EMBL" id="KAJ7364560.1"/>
    </source>
</evidence>
<protein>
    <submittedName>
        <fullName evidence="1">Uncharacterized protein</fullName>
    </submittedName>
</protein>
<gene>
    <name evidence="1" type="ORF">DFH08DRAFT_274680</name>
</gene>
<sequence length="244" mass="27446">MHFDSFSQFVDILDLLPCLRRVALNGVLWYDVDSDSDSEEDAPLPTYLSGSLADFVANCGFQQMAPVLRWLPSQPSIRRLAIAMGASSYINPDTTLVSDVLRTLSGSLEHLIVCDAPRAVVPDPPCFTVLRTLEIAGIQPLPHNSRDDFQWVPALLSQLNSPVLQRIVLVIRLQDRAGLDLLDWPRLAEILGGIRSLRRVVFYLSSHKNWAAQVIKERLGPRTYALRVNQLEGQYEYSLGMFDR</sequence>
<dbReference type="Proteomes" id="UP001218218">
    <property type="component" value="Unassembled WGS sequence"/>
</dbReference>
<organism evidence="1 2">
    <name type="scientific">Mycena albidolilacea</name>
    <dbReference type="NCBI Taxonomy" id="1033008"/>
    <lineage>
        <taxon>Eukaryota</taxon>
        <taxon>Fungi</taxon>
        <taxon>Dikarya</taxon>
        <taxon>Basidiomycota</taxon>
        <taxon>Agaricomycotina</taxon>
        <taxon>Agaricomycetes</taxon>
        <taxon>Agaricomycetidae</taxon>
        <taxon>Agaricales</taxon>
        <taxon>Marasmiineae</taxon>
        <taxon>Mycenaceae</taxon>
        <taxon>Mycena</taxon>
    </lineage>
</organism>
<comment type="caution">
    <text evidence="1">The sequence shown here is derived from an EMBL/GenBank/DDBJ whole genome shotgun (WGS) entry which is preliminary data.</text>
</comment>
<accession>A0AAD7APF6</accession>
<evidence type="ECO:0000313" key="2">
    <source>
        <dbReference type="Proteomes" id="UP001218218"/>
    </source>
</evidence>
<proteinExistence type="predicted"/>